<dbReference type="EMBL" id="DADRWU010000015">
    <property type="protein sequence ID" value="HBA4246924.1"/>
    <property type="molecule type" value="Genomic_DNA"/>
</dbReference>
<reference evidence="1" key="2">
    <citation type="submission" date="2021-03" db="EMBL/GenBank/DDBJ databases">
        <authorList>
            <consortium name="NCBI Pathogen Detection Project"/>
        </authorList>
    </citation>
    <scope>NUCLEOTIDE SEQUENCE</scope>
    <source>
        <strain evidence="1">ST-87-5</strain>
    </source>
</reference>
<comment type="caution">
    <text evidence="1">The sequence shown here is derived from an EMBL/GenBank/DDBJ whole genome shotgun (WGS) entry which is preliminary data.</text>
</comment>
<dbReference type="RefSeq" id="WP_023328770.1">
    <property type="nucleotide sequence ID" value="NZ_CAJGFU010000004.1"/>
</dbReference>
<name>A0A377N0Y4_ECOLX</name>
<proteinExistence type="predicted"/>
<sequence>MARRNLLHKSKLADFKEWLSMNGIQWRDGKGSYQVIQVNTGCGWTPIYDSSKERREHFTIQDALRPLVNRFIREAAK</sequence>
<dbReference type="AlphaFoldDB" id="A0A377N0Y4"/>
<organism evidence="1">
    <name type="scientific">Escherichia coli</name>
    <dbReference type="NCBI Taxonomy" id="562"/>
    <lineage>
        <taxon>Bacteria</taxon>
        <taxon>Pseudomonadati</taxon>
        <taxon>Pseudomonadota</taxon>
        <taxon>Gammaproteobacteria</taxon>
        <taxon>Enterobacterales</taxon>
        <taxon>Enterobacteriaceae</taxon>
        <taxon>Escherichia</taxon>
    </lineage>
</organism>
<reference evidence="1" key="1">
    <citation type="journal article" date="2018" name="Genome Biol.">
        <title>SKESA: strategic k-mer extension for scrupulous assemblies.</title>
        <authorList>
            <person name="Souvorov A."/>
            <person name="Agarwala R."/>
            <person name="Lipman D.J."/>
        </authorList>
    </citation>
    <scope>NUCLEOTIDE SEQUENCE</scope>
    <source>
        <strain evidence="1">ST-87-5</strain>
    </source>
</reference>
<protein>
    <submittedName>
        <fullName evidence="1">Uncharacterized protein</fullName>
    </submittedName>
</protein>
<evidence type="ECO:0000313" key="1">
    <source>
        <dbReference type="EMBL" id="HBA4246924.1"/>
    </source>
</evidence>
<gene>
    <name evidence="1" type="ORF">J5U05_002029</name>
</gene>
<accession>A0A377N0Y4</accession>
<dbReference type="Proteomes" id="UP000871786">
    <property type="component" value="Unassembled WGS sequence"/>
</dbReference>